<name>A0A9X4QQH9_9BACL</name>
<dbReference type="RefSeq" id="WP_277568360.1">
    <property type="nucleotide sequence ID" value="NZ_JAPDHZ010000006.1"/>
</dbReference>
<organism evidence="2 3">
    <name type="scientific">Cohnella ginsengisoli</name>
    <dbReference type="NCBI Taxonomy" id="425004"/>
    <lineage>
        <taxon>Bacteria</taxon>
        <taxon>Bacillati</taxon>
        <taxon>Bacillota</taxon>
        <taxon>Bacilli</taxon>
        <taxon>Bacillales</taxon>
        <taxon>Paenibacillaceae</taxon>
        <taxon>Cohnella</taxon>
    </lineage>
</organism>
<evidence type="ECO:0000313" key="3">
    <source>
        <dbReference type="Proteomes" id="UP001153387"/>
    </source>
</evidence>
<dbReference type="Pfam" id="PF12760">
    <property type="entry name" value="Zn_ribbon_IS1595"/>
    <property type="match status" value="1"/>
</dbReference>
<protein>
    <submittedName>
        <fullName evidence="2">Transposase</fullName>
    </submittedName>
</protein>
<dbReference type="InterPro" id="IPR024442">
    <property type="entry name" value="Transposase_Zn_ribbon"/>
</dbReference>
<accession>A0A9X4QQH9</accession>
<sequence length="309" mass="35450">MRSTYEQMPTFQEEACELALFQAKWPSGFRCPRCDESACYRIASRSKRLYECRACHHQTSLTAGTIMEGTRTPLVKWFSALYLMQKGISATLLAEVIQVTYKTAWLINHKLRHAIQLWDESRPLRGELRLYGDFYARPVMSGVFDPPDQRDQPAIVGASIDPESGEVAEVKIKRVPHAEFRRRLYGVESYGTFLWRHVTDVKSEVQNIEIVRQSDREGVTELGLIWRGVIGWLARTFGGIGPKHLQAYLDEYCFRINARSDGFGTLLSLCGMTRTVTLRGLVNKRRTVRSVRWTKLANFKQQMSGFQVS</sequence>
<feature type="domain" description="Transposase zinc-ribbon" evidence="1">
    <location>
        <begin position="13"/>
        <end position="58"/>
    </location>
</feature>
<dbReference type="AlphaFoldDB" id="A0A9X4QQH9"/>
<dbReference type="Proteomes" id="UP001153387">
    <property type="component" value="Unassembled WGS sequence"/>
</dbReference>
<dbReference type="EMBL" id="JAPDHZ010000006">
    <property type="protein sequence ID" value="MDG0794632.1"/>
    <property type="molecule type" value="Genomic_DNA"/>
</dbReference>
<proteinExistence type="predicted"/>
<evidence type="ECO:0000313" key="2">
    <source>
        <dbReference type="EMBL" id="MDG0794632.1"/>
    </source>
</evidence>
<keyword evidence="3" id="KW-1185">Reference proteome</keyword>
<reference evidence="2 3" key="1">
    <citation type="submission" date="2022-10" db="EMBL/GenBank/DDBJ databases">
        <title>Comparative genomic analysis of Cohnella hashimotonis sp. nov., isolated from the International Space Station.</title>
        <authorList>
            <person name="Simpson A."/>
            <person name="Venkateswaran K."/>
        </authorList>
    </citation>
    <scope>NUCLEOTIDE SEQUENCE [LARGE SCALE GENOMIC DNA]</scope>
    <source>
        <strain evidence="2 3">DSM 18997</strain>
    </source>
</reference>
<evidence type="ECO:0000259" key="1">
    <source>
        <dbReference type="Pfam" id="PF12760"/>
    </source>
</evidence>
<gene>
    <name evidence="2" type="ORF">OMP38_30165</name>
</gene>
<comment type="caution">
    <text evidence="2">The sequence shown here is derived from an EMBL/GenBank/DDBJ whole genome shotgun (WGS) entry which is preliminary data.</text>
</comment>